<accession>W9C3D1</accession>
<gene>
    <name evidence="3" type="ORF">SBOR_9248</name>
</gene>
<dbReference type="Proteomes" id="UP000019487">
    <property type="component" value="Unassembled WGS sequence"/>
</dbReference>
<sequence length="266" mass="30702">MNNPSQEARIISAIETLSKSKKISRRSVANLYNIPESTLRTRINGSTPLQERRPANHKLTKLEEEVILRYILDMDARGFVPRVSGVEDMVNDILDTRGAHHIGKLWVHRFVQHQPELKMRFNRVYDFQRALCEDPELIEGWFRLVENMRAKYGIQDSDFYNFDETGFMMGIISAGMVVTRADRYGRGKAVQPGNREWTTAIVSINNVGESIPPFLVVKGKNHLSSWYTESDLLPDWVIKTTSNGWTNNETGLEWIKHFNKHTIARK</sequence>
<feature type="domain" description="HTH CENPB-type" evidence="2">
    <location>
        <begin position="51"/>
        <end position="120"/>
    </location>
</feature>
<dbReference type="PROSITE" id="PS51253">
    <property type="entry name" value="HTH_CENPB"/>
    <property type="match status" value="1"/>
</dbReference>
<evidence type="ECO:0000256" key="1">
    <source>
        <dbReference type="ARBA" id="ARBA00023125"/>
    </source>
</evidence>
<dbReference type="Pfam" id="PF03184">
    <property type="entry name" value="DDE_1"/>
    <property type="match status" value="1"/>
</dbReference>
<name>W9C3D1_SCLBF</name>
<keyword evidence="4" id="KW-1185">Reference proteome</keyword>
<evidence type="ECO:0000259" key="2">
    <source>
        <dbReference type="PROSITE" id="PS51253"/>
    </source>
</evidence>
<dbReference type="HOGENOM" id="CLU_013929_8_0_1"/>
<dbReference type="PANTHER" id="PTHR19303">
    <property type="entry name" value="TRANSPOSON"/>
    <property type="match status" value="1"/>
</dbReference>
<dbReference type="EMBL" id="AYSA01000639">
    <property type="protein sequence ID" value="ESZ90366.1"/>
    <property type="molecule type" value="Genomic_DNA"/>
</dbReference>
<dbReference type="GO" id="GO:0005634">
    <property type="term" value="C:nucleus"/>
    <property type="evidence" value="ECO:0007669"/>
    <property type="project" value="TreeGrafter"/>
</dbReference>
<dbReference type="AlphaFoldDB" id="W9C3D1"/>
<dbReference type="GO" id="GO:0003677">
    <property type="term" value="F:DNA binding"/>
    <property type="evidence" value="ECO:0007669"/>
    <property type="project" value="UniProtKB-KW"/>
</dbReference>
<dbReference type="SUPFAM" id="SSF46689">
    <property type="entry name" value="Homeodomain-like"/>
    <property type="match status" value="1"/>
</dbReference>
<evidence type="ECO:0000313" key="3">
    <source>
        <dbReference type="EMBL" id="ESZ90366.1"/>
    </source>
</evidence>
<dbReference type="InterPro" id="IPR006600">
    <property type="entry name" value="HTH_CenpB_DNA-bd_dom"/>
</dbReference>
<reference evidence="3 4" key="1">
    <citation type="journal article" date="2014" name="Genome Announc.">
        <title>Draft genome sequence of Sclerotinia borealis, a psychrophilic plant pathogenic fungus.</title>
        <authorList>
            <person name="Mardanov A.V."/>
            <person name="Beletsky A.V."/>
            <person name="Kadnikov V.V."/>
            <person name="Ignatov A.N."/>
            <person name="Ravin N.V."/>
        </authorList>
    </citation>
    <scope>NUCLEOTIDE SEQUENCE [LARGE SCALE GENOMIC DNA]</scope>
    <source>
        <strain evidence="4">F-4157</strain>
    </source>
</reference>
<dbReference type="PANTHER" id="PTHR19303:SF62">
    <property type="entry name" value="HTH CENPB-TYPE DOMAIN-CONTAINING PROTEIN-RELATED"/>
    <property type="match status" value="1"/>
</dbReference>
<dbReference type="InterPro" id="IPR009057">
    <property type="entry name" value="Homeodomain-like_sf"/>
</dbReference>
<protein>
    <recommendedName>
        <fullName evidence="2">HTH CENPB-type domain-containing protein</fullName>
    </recommendedName>
</protein>
<dbReference type="InterPro" id="IPR050863">
    <property type="entry name" value="CenT-Element_Derived"/>
</dbReference>
<dbReference type="OrthoDB" id="5420958at2759"/>
<proteinExistence type="predicted"/>
<evidence type="ECO:0000313" key="4">
    <source>
        <dbReference type="Proteomes" id="UP000019487"/>
    </source>
</evidence>
<comment type="caution">
    <text evidence="3">The sequence shown here is derived from an EMBL/GenBank/DDBJ whole genome shotgun (WGS) entry which is preliminary data.</text>
</comment>
<dbReference type="InterPro" id="IPR004875">
    <property type="entry name" value="DDE_SF_endonuclease_dom"/>
</dbReference>
<organism evidence="3 4">
    <name type="scientific">Sclerotinia borealis (strain F-4128)</name>
    <dbReference type="NCBI Taxonomy" id="1432307"/>
    <lineage>
        <taxon>Eukaryota</taxon>
        <taxon>Fungi</taxon>
        <taxon>Dikarya</taxon>
        <taxon>Ascomycota</taxon>
        <taxon>Pezizomycotina</taxon>
        <taxon>Leotiomycetes</taxon>
        <taxon>Helotiales</taxon>
        <taxon>Sclerotiniaceae</taxon>
        <taxon>Sclerotinia</taxon>
    </lineage>
</organism>
<keyword evidence="1" id="KW-0238">DNA-binding</keyword>